<dbReference type="CDD" id="cd00303">
    <property type="entry name" value="retropepsin_like"/>
    <property type="match status" value="1"/>
</dbReference>
<evidence type="ECO:0000313" key="3">
    <source>
        <dbReference type="Proteomes" id="UP000799772"/>
    </source>
</evidence>
<protein>
    <submittedName>
        <fullName evidence="2">Uncharacterized protein</fullName>
    </submittedName>
</protein>
<dbReference type="Proteomes" id="UP000799772">
    <property type="component" value="Unassembled WGS sequence"/>
</dbReference>
<feature type="region of interest" description="Disordered" evidence="1">
    <location>
        <begin position="1336"/>
        <end position="1446"/>
    </location>
</feature>
<dbReference type="EMBL" id="ML978126">
    <property type="protein sequence ID" value="KAF2099089.1"/>
    <property type="molecule type" value="Genomic_DNA"/>
</dbReference>
<gene>
    <name evidence="2" type="ORF">NA57DRAFT_56715</name>
</gene>
<comment type="caution">
    <text evidence="2">The sequence shown here is derived from an EMBL/GenBank/DDBJ whole genome shotgun (WGS) entry which is preliminary data.</text>
</comment>
<evidence type="ECO:0000313" key="2">
    <source>
        <dbReference type="EMBL" id="KAF2099089.1"/>
    </source>
</evidence>
<feature type="compositionally biased region" description="Polar residues" evidence="1">
    <location>
        <begin position="1294"/>
        <end position="1303"/>
    </location>
</feature>
<organism evidence="2 3">
    <name type="scientific">Rhizodiscina lignyota</name>
    <dbReference type="NCBI Taxonomy" id="1504668"/>
    <lineage>
        <taxon>Eukaryota</taxon>
        <taxon>Fungi</taxon>
        <taxon>Dikarya</taxon>
        <taxon>Ascomycota</taxon>
        <taxon>Pezizomycotina</taxon>
        <taxon>Dothideomycetes</taxon>
        <taxon>Pleosporomycetidae</taxon>
        <taxon>Aulographales</taxon>
        <taxon>Rhizodiscinaceae</taxon>
        <taxon>Rhizodiscina</taxon>
    </lineage>
</organism>
<reference evidence="2" key="1">
    <citation type="journal article" date="2020" name="Stud. Mycol.">
        <title>101 Dothideomycetes genomes: a test case for predicting lifestyles and emergence of pathogens.</title>
        <authorList>
            <person name="Haridas S."/>
            <person name="Albert R."/>
            <person name="Binder M."/>
            <person name="Bloem J."/>
            <person name="Labutti K."/>
            <person name="Salamov A."/>
            <person name="Andreopoulos B."/>
            <person name="Baker S."/>
            <person name="Barry K."/>
            <person name="Bills G."/>
            <person name="Bluhm B."/>
            <person name="Cannon C."/>
            <person name="Castanera R."/>
            <person name="Culley D."/>
            <person name="Daum C."/>
            <person name="Ezra D."/>
            <person name="Gonzalez J."/>
            <person name="Henrissat B."/>
            <person name="Kuo A."/>
            <person name="Liang C."/>
            <person name="Lipzen A."/>
            <person name="Lutzoni F."/>
            <person name="Magnuson J."/>
            <person name="Mondo S."/>
            <person name="Nolan M."/>
            <person name="Ohm R."/>
            <person name="Pangilinan J."/>
            <person name="Park H.-J."/>
            <person name="Ramirez L."/>
            <person name="Alfaro M."/>
            <person name="Sun H."/>
            <person name="Tritt A."/>
            <person name="Yoshinaga Y."/>
            <person name="Zwiers L.-H."/>
            <person name="Turgeon B."/>
            <person name="Goodwin S."/>
            <person name="Spatafora J."/>
            <person name="Crous P."/>
            <person name="Grigoriev I."/>
        </authorList>
    </citation>
    <scope>NUCLEOTIDE SEQUENCE</scope>
    <source>
        <strain evidence="2">CBS 133067</strain>
    </source>
</reference>
<keyword evidence="3" id="KW-1185">Reference proteome</keyword>
<feature type="region of interest" description="Disordered" evidence="1">
    <location>
        <begin position="148"/>
        <end position="195"/>
    </location>
</feature>
<name>A0A9P4IDY8_9PEZI</name>
<dbReference type="InterPro" id="IPR021109">
    <property type="entry name" value="Peptidase_aspartic_dom_sf"/>
</dbReference>
<sequence>MASITTGRPDSSPEFTGASDSVDIEVHSNTGSTIKTSAHIDTGSAVNFISSSLAEQLGLGAFKEDGSRVLFQTLDGRPIRSKGEVVLSITMPVELLLRHGRRELQKEESIEARFHVFGDEAPRDFTVLLGRDFIEGMFRIVSGSTFHGEKDAKTSAPSESNPSDPVRITKSGSSPHEMEPDDNIKQTKSTTDVNDSLRLDTPDLHVVDSSSGQATAAIIFVHGRKGSWKDIWTSPGRVCWPLDLLLDAVPGALTVFSKWSEFASYSDLGSLARTLADNLLRLRLQSTLKVTAPVVFVCHGYGSKILQATIERLELGTGLKDDAVKDQSLKIIQRIQSVLIFDPVPSPTSVTRRLSGTERSKSKAWNLNPSVPIVYLRPLGGNFQRLFGLSEASRGAGGSLRAEPGSSAIYLHARNKTLMQFAGREDPNYKIVLQLILAHLGQVPSRIENLQSVEIIGNSTIYAANTGPIHVSGNATVYAFQTGSISSTGAGAVYSNQAGDVSLHGNAIARIQGCGDLNLHGNAMASIANSADVLARGQSIVRTDVSDAGHHDPVSMPSTTKSTLPQLGLFSLRPQLDKILKAAQSRHASSTQAPTVRIDVEWNLMEFLEEDFDLDQRLEDIFVLVGKADAPQGMTCGDYVNSRWHTTGKSVLKKVQSAIWHLRKEVEAVENYGLPEGHSSRSIAVLDTKWRTESRGNRRIERSSFRLRGDNRSLGDFGETIAWLVAALRPTNHTRSDFSMSDVEFSVLLTDEEDFDDVRCICKPKPMRAVKPDLTQCWHSLFKNTTIINCPIINAKPESTGANSHALAGGLQSNGVSAPEGFGLGLPFDGLNHLAALSGADTPVEYDGGLVLLGFSTILVPCQRLDNDGLQWHLVREEDAKKMISLSKIDDDKICQARDRKLITTVEQIHAAKRHFIGLWEDAIIALGTKQYLYELSPQDEFDEIKYDEVKASFSQSMSIGYKGVTLGKTNTTAYRRTQITRDPELETLSSKLDWFGNEAVIIYEFGELRRSWLVPKLSLILFATQAYLHFSNEHRDDGRDKILNYAEPEADGARAAWKILQPQDGGTTVKGFTLSNDSDTEKADASKTLLYDVLQTITTNLRRVSARASPGGGPLSWSCVFGYDLANLCSSPTLNFLRTPWTFNWISGSGSSSGWMSLTKTVPVFLCSRIPPPVRPVTEKENKEFDPPLNENHMVCPISALALVDRAGYKGLEKGKVTQDVFLHSPHTPFGNCDCQECQCPEDHLPEPRVQRFVNSDERLARWKNILDHKGAAILVAPDGKIQTPVRSEEPQSKPTSAQSAAENGAAPGPSVASVVSDIPENVQDLIAEMLAESSKHGTKTEPDDGQPEASAQPAQVKELELPNPSRESTHCPQSNEDGKGKRPMRKAPVSKDDKSDPVVNTAKQQHGTTERLQSTPSENPRRDSKSSRWQRFGFGQFQHRSDNA</sequence>
<feature type="compositionally biased region" description="Polar residues" evidence="1">
    <location>
        <begin position="1403"/>
        <end position="1420"/>
    </location>
</feature>
<accession>A0A9P4IDY8</accession>
<evidence type="ECO:0000256" key="1">
    <source>
        <dbReference type="SAM" id="MobiDB-lite"/>
    </source>
</evidence>
<proteinExistence type="predicted"/>
<dbReference type="OrthoDB" id="1577640at2759"/>
<dbReference type="Gene3D" id="2.40.70.10">
    <property type="entry name" value="Acid Proteases"/>
    <property type="match status" value="1"/>
</dbReference>
<feature type="region of interest" description="Disordered" evidence="1">
    <location>
        <begin position="1279"/>
        <end position="1315"/>
    </location>
</feature>
<feature type="compositionally biased region" description="Basic and acidic residues" evidence="1">
    <location>
        <begin position="176"/>
        <end position="185"/>
    </location>
</feature>